<dbReference type="SUPFAM" id="SSF52087">
    <property type="entry name" value="CRAL/TRIO domain"/>
    <property type="match status" value="1"/>
</dbReference>
<feature type="compositionally biased region" description="Basic and acidic residues" evidence="1">
    <location>
        <begin position="196"/>
        <end position="207"/>
    </location>
</feature>
<reference evidence="6" key="1">
    <citation type="submission" date="2025-08" db="UniProtKB">
        <authorList>
            <consortium name="RefSeq"/>
        </authorList>
    </citation>
    <scope>IDENTIFICATION</scope>
</reference>
<feature type="domain" description="GOLD" evidence="3">
    <location>
        <begin position="527"/>
        <end position="676"/>
    </location>
</feature>
<dbReference type="SMART" id="SM01100">
    <property type="entry name" value="CRAL_TRIO_N"/>
    <property type="match status" value="1"/>
</dbReference>
<dbReference type="SUPFAM" id="SSF101576">
    <property type="entry name" value="Supernatant protein factor (SPF), C-terminal domain"/>
    <property type="match status" value="1"/>
</dbReference>
<proteinExistence type="predicted"/>
<feature type="domain" description="PRELI/MSF1" evidence="4">
    <location>
        <begin position="2"/>
        <end position="175"/>
    </location>
</feature>
<feature type="region of interest" description="Disordered" evidence="1">
    <location>
        <begin position="194"/>
        <end position="239"/>
    </location>
</feature>
<dbReference type="InterPro" id="IPR036598">
    <property type="entry name" value="GOLD_dom_sf"/>
</dbReference>
<dbReference type="InterPro" id="IPR051064">
    <property type="entry name" value="SEC14/CRAL-TRIO_domain"/>
</dbReference>
<dbReference type="GeneID" id="100212304"/>
<sequence length="721" mass="82721">MVQEYTSPVRVYEFPFEMVMEAYEKRFPTCKMIPAFLGSDITYDYKSDDGAIHIVERRCRLNVDAPYLIRKMAGVDHAIFIQRNSLNRLNRTLKIEAWNESFSSRLIIKEHCYYSVHPNNPNWTLFEQDASLDVVSFFGFEVAVEKLAIKAYTSNLKKGKEIIMYYINELIAEGKTSFPLFQDSEGRPRSVSYLEKQNKDVARRDSSQETQAENGETKKVESNDNNDKPTKEIDADDLVEDEISKNPVNIEKVVDPPPVQEFKLDEAYIARYLGNLSMKEENHLMQLRRRFQVAHVGKMPSEAVMLRFLRARDVNLDKAFEMLKNSLHWRRTHHVDTILDTWKPPDQLLEYYPGGWHYNDKEGRPVYIVRLGTMDFKGLLKTVGEDGFVKHVVSINEEGLKKCREATEIYAKPITNWTLIIDLEGLSMRHLWRPGVRAVLRIIEVVQANYPETMSRLLIIRAPKVFVVLWTLLYPFIDENSRKKFLIYTGDDYQGPGGLEDYLMKEYIPNFLGGSCECHLPVGKVVPKSFYKFEPTGESNWMETDLYHTGQVVKGTPHEVIITVTEAECVITWDFDVIEGDCVFQLLRHKRPREATNLTSCLGDTSITKQSIRPGIDAQVVERPITCAQGDSLQGTHICQQAGVYILQWKYSNAITNVRQTVKAQNKSKIMYYYEVLPSKDYKGSMSSLSSNQSRFSQLSILTGTISNGMTNSSSASNSSC</sequence>
<evidence type="ECO:0000259" key="4">
    <source>
        <dbReference type="PROSITE" id="PS50904"/>
    </source>
</evidence>
<dbReference type="CDD" id="cd00170">
    <property type="entry name" value="SEC14"/>
    <property type="match status" value="1"/>
</dbReference>
<dbReference type="Pfam" id="PF03765">
    <property type="entry name" value="CRAL_TRIO_N"/>
    <property type="match status" value="1"/>
</dbReference>
<protein>
    <submittedName>
        <fullName evidence="6">SEC14-like protein 5</fullName>
    </submittedName>
</protein>
<dbReference type="Gene3D" id="3.40.525.10">
    <property type="entry name" value="CRAL-TRIO lipid binding domain"/>
    <property type="match status" value="1"/>
</dbReference>
<evidence type="ECO:0000259" key="2">
    <source>
        <dbReference type="PROSITE" id="PS50191"/>
    </source>
</evidence>
<feature type="domain" description="CRAL-TRIO" evidence="2">
    <location>
        <begin position="344"/>
        <end position="520"/>
    </location>
</feature>
<dbReference type="PROSITE" id="PS50866">
    <property type="entry name" value="GOLD"/>
    <property type="match status" value="1"/>
</dbReference>
<accession>A0ABM4CDG9</accession>
<organism evidence="5 6">
    <name type="scientific">Hydra vulgaris</name>
    <name type="common">Hydra</name>
    <name type="synonym">Hydra attenuata</name>
    <dbReference type="NCBI Taxonomy" id="6087"/>
    <lineage>
        <taxon>Eukaryota</taxon>
        <taxon>Metazoa</taxon>
        <taxon>Cnidaria</taxon>
        <taxon>Hydrozoa</taxon>
        <taxon>Hydroidolina</taxon>
        <taxon>Anthoathecata</taxon>
        <taxon>Aplanulata</taxon>
        <taxon>Hydridae</taxon>
        <taxon>Hydra</taxon>
    </lineage>
</organism>
<dbReference type="Pfam" id="PF00650">
    <property type="entry name" value="CRAL_TRIO"/>
    <property type="match status" value="1"/>
</dbReference>
<dbReference type="SMART" id="SM00516">
    <property type="entry name" value="SEC14"/>
    <property type="match status" value="1"/>
</dbReference>
<keyword evidence="5" id="KW-1185">Reference proteome</keyword>
<dbReference type="InterPro" id="IPR036273">
    <property type="entry name" value="CRAL/TRIO_N_dom_sf"/>
</dbReference>
<evidence type="ECO:0000259" key="3">
    <source>
        <dbReference type="PROSITE" id="PS50866"/>
    </source>
</evidence>
<dbReference type="Gene3D" id="2.60.120.680">
    <property type="entry name" value="GOLD domain"/>
    <property type="match status" value="1"/>
</dbReference>
<evidence type="ECO:0000313" key="6">
    <source>
        <dbReference type="RefSeq" id="XP_065659723.1"/>
    </source>
</evidence>
<dbReference type="InterPro" id="IPR009038">
    <property type="entry name" value="GOLD_dom"/>
</dbReference>
<feature type="compositionally biased region" description="Basic and acidic residues" evidence="1">
    <location>
        <begin position="215"/>
        <end position="233"/>
    </location>
</feature>
<gene>
    <name evidence="6" type="primary">LOC100212304</name>
</gene>
<name>A0ABM4CDG9_HYDVU</name>
<evidence type="ECO:0000313" key="5">
    <source>
        <dbReference type="Proteomes" id="UP001652625"/>
    </source>
</evidence>
<dbReference type="Proteomes" id="UP001652625">
    <property type="component" value="Chromosome 08"/>
</dbReference>
<evidence type="ECO:0000256" key="1">
    <source>
        <dbReference type="SAM" id="MobiDB-lite"/>
    </source>
</evidence>
<dbReference type="PROSITE" id="PS50191">
    <property type="entry name" value="CRAL_TRIO"/>
    <property type="match status" value="1"/>
</dbReference>
<dbReference type="PROSITE" id="PS50904">
    <property type="entry name" value="PRELI_MSF1"/>
    <property type="match status" value="1"/>
</dbReference>
<dbReference type="SUPFAM" id="SSF46938">
    <property type="entry name" value="CRAL/TRIO N-terminal domain"/>
    <property type="match status" value="1"/>
</dbReference>
<dbReference type="InterPro" id="IPR006797">
    <property type="entry name" value="PRELI/MSF1_dom"/>
</dbReference>
<dbReference type="InterPro" id="IPR011074">
    <property type="entry name" value="CRAL/TRIO_N_dom"/>
</dbReference>
<dbReference type="InterPro" id="IPR036865">
    <property type="entry name" value="CRAL-TRIO_dom_sf"/>
</dbReference>
<dbReference type="RefSeq" id="XP_065659723.1">
    <property type="nucleotide sequence ID" value="XM_065803651.1"/>
</dbReference>
<dbReference type="PANTHER" id="PTHR23324">
    <property type="entry name" value="SEC14 RELATED PROTEIN"/>
    <property type="match status" value="1"/>
</dbReference>
<dbReference type="PANTHER" id="PTHR23324:SF66">
    <property type="entry name" value="PROTEIN REAL-TIME"/>
    <property type="match status" value="1"/>
</dbReference>
<dbReference type="Pfam" id="PF04707">
    <property type="entry name" value="PRELI"/>
    <property type="match status" value="1"/>
</dbReference>
<dbReference type="InterPro" id="IPR001251">
    <property type="entry name" value="CRAL-TRIO_dom"/>
</dbReference>
<dbReference type="PRINTS" id="PR00180">
    <property type="entry name" value="CRETINALDHBP"/>
</dbReference>